<gene>
    <name evidence="7" type="ORF">D0817_05460</name>
</gene>
<dbReference type="InterPro" id="IPR013519">
    <property type="entry name" value="Int_alpha_beta-p"/>
</dbReference>
<dbReference type="Proteomes" id="UP000288102">
    <property type="component" value="Unassembled WGS sequence"/>
</dbReference>
<keyword evidence="3" id="KW-0378">Hydrolase</keyword>
<protein>
    <submittedName>
        <fullName evidence="7">HYR domain-containing protein</fullName>
    </submittedName>
</protein>
<dbReference type="Pfam" id="PF13585">
    <property type="entry name" value="CHU_C"/>
    <property type="match status" value="1"/>
</dbReference>
<keyword evidence="8" id="KW-1185">Reference proteome</keyword>
<dbReference type="NCBIfam" id="TIGR04131">
    <property type="entry name" value="Bac_Flav_CTERM"/>
    <property type="match status" value="1"/>
</dbReference>
<dbReference type="InterPro" id="IPR026341">
    <property type="entry name" value="T9SS_type_B"/>
</dbReference>
<dbReference type="RefSeq" id="WP_127337380.1">
    <property type="nucleotide sequence ID" value="NZ_QWDM01000003.1"/>
</dbReference>
<sequence>MENNSTTFKKKNKRQIILFLFLLAGVALSYGQNGCAQVQKSIVDGSNGFSVNGKSGGEDLGKRVRSAGDINGDGIPDLMIAAPGADFGGISNVGEIYVIFGGSGFSFDTFDVSTLNGTNGFIIRGVTEEEQLGSSLDSAGDFNNDGIKDIIAGDNFDPSGQGHAFVFYGKNTPFQAVYTRTDIDNTRGLFINIDSQAKTAVGNVSYAGDINHDGISDVIITDELTPARKHTIVFGGASVTNLNTSSLTGANGFVITGYTTFDNQEAVCRNAGDFNNDGIDDLILGYPNYTDGTNIIAGRVIVLFGKNVVFPPVVQVNLLTAAEALIITSSQTYARMGKSVAAAGDFNADGINDIVFGTPDKTVDGLTYVGEANVLFGASAISGNFAISDVTPANGVVIQGTKFSGSFGFNVNGVGDINNDGKADIAISCKRGISGIGAVYMVFGENTTGIIKEKNILNTVGYQIFDDNKVVTYASFGCDVAGIGDFNQDGKNDFGIGSIRSASFYNDVGNAFIFYGEKLDRIDNAPPTIACPVNQELFANSTLPDYVSLLPNLIDNCTYTNNRDLITTQSPPQGTLFNSDTNVTISATDISGNTSSCTFLVKLKSPVPLFACNAVVSSVNDIDSSNGFVIYGERGFGKAGYSVNRAGDINGDGLADFIVSAAGIEFPWSGTFAHNSDILKGGAYVVFGTASGFPATVDLGLLNGTTGFKIRDNVNPGEDDKMGFIVAGLGDVNGDGIDDCMVSAPYRRIENAFTAGAVYVIFGKTGNFTAEFFLSDLDGTNGFSFIGTNNSDSVGFAIDNIGDFNHDGRNDILIAGMGQSQKAYVLYGKNGPFPAVMKGEDINGTNGCTITSSAPDEKIGRSAAGLGDVNGDGITDIAFGSDAGVKKFIVYGRAGFPATFDLSNLNGTNGFVVSSSEESLQYGHVNKAGDLNHDGFNDMAFSKKYILFGSSAIAAAVDLKDLNGTNGFKIKNVEGTSDFGGIGDFNNDGFDDYIFGDSYDSVYILYGKATWAATVDLWTVSSKDAAKIDFAYDKDGGGMNFAGDLNKDGFDDIIVGFFDYISPFGTAKVNIKPGQAYVLYGRAIVPDTEKPIITNCPKDVVLPIGALIPNYRIGVIVTDNCDTNPTVTQTPAIGTVFNGTTTTVTLTATDASSLFETCSFTITAPPDTQAPALICLADQQLACGSVIPNYTGQVLVSDDRDTTLEVIQTPAEGTAFFDGMLISFTAKDDAGNEGSCSFYIHASGPDLLPPTFSCPTNLTLSCGDVLPDYAMDPVMNVKDNCSNTITHTMTPPAGTPFYDGIKIKITYTDESGNAASCDLTVHSVTPDKTEPVFTCIGDQTLDCGALLADYTNLVTATDNCGGTITITQSPEAGTVFTPGMTVQLTAKDMAGNESYCSFTVNASADFIAPQITCIENQKVVSTLTLPDYSHLITVKDNCDTNLKVFQTPHYGADLVDGMTVKMTVYDTSGNEANCSFTIQVVTDSEPPKITCLSDQSVACFETKVPDYTSIIVVTDNADPNPVIQQNPPAGSDFTDGMTITITATDNLTNESVCSFKVNADVLAVDAGNDVEINEGENIQIEAIATQSGTFNWSPTLGVSNALIANPFFSPLETTTYTVYFKSNDGCEAQDEVTISVLPKETDETKYGFSPNNDGINDFWTIDDINQYPKNKVSVYSRWGDLVFQVSGYNNTTNVFSGIANKSRNLGANELPEGTYFFEIDPNADNHHFKKLKGYLVLKR</sequence>
<dbReference type="Pfam" id="PF02494">
    <property type="entry name" value="HYR"/>
    <property type="match status" value="4"/>
</dbReference>
<dbReference type="InterPro" id="IPR028994">
    <property type="entry name" value="Integrin_alpha_N"/>
</dbReference>
<dbReference type="OrthoDB" id="9805017at2"/>
<reference evidence="8" key="1">
    <citation type="journal article" date="2019" name="Syst. Appl. Microbiol.">
        <title>Flavobacterium circumlabens sp. nov. and Flavobacterium cupreum sp. nov., two psychrotrophic species isolated from Antarctic environmental samples.</title>
        <authorList>
            <person name="Kralova S."/>
            <person name="Busse H.-J."/>
            <person name="Svec P."/>
            <person name="Maslanova I."/>
            <person name="Stankova E."/>
            <person name="Bartak M."/>
            <person name="Sedlacek I."/>
        </authorList>
    </citation>
    <scope>NUCLEOTIDE SEQUENCE [LARGE SCALE GENOMIC DNA]</scope>
    <source>
        <strain evidence="8">CCM 8825</strain>
    </source>
</reference>
<evidence type="ECO:0000313" key="8">
    <source>
        <dbReference type="Proteomes" id="UP000288102"/>
    </source>
</evidence>
<keyword evidence="1 5" id="KW-0732">Signal</keyword>
<dbReference type="SMART" id="SM00191">
    <property type="entry name" value="Int_alpha"/>
    <property type="match status" value="11"/>
</dbReference>
<dbReference type="InterPro" id="IPR003410">
    <property type="entry name" value="HYR_dom"/>
</dbReference>
<keyword evidence="4" id="KW-0325">Glycoprotein</keyword>
<name>A0A434AAF2_9FLAO</name>
<dbReference type="PROSITE" id="PS51470">
    <property type="entry name" value="FG_GAP"/>
    <property type="match status" value="1"/>
</dbReference>
<organism evidence="7 8">
    <name type="scientific">Flavobacterium cupreum</name>
    <dbReference type="NCBI Taxonomy" id="2133766"/>
    <lineage>
        <taxon>Bacteria</taxon>
        <taxon>Pseudomonadati</taxon>
        <taxon>Bacteroidota</taxon>
        <taxon>Flavobacteriia</taxon>
        <taxon>Flavobacteriales</taxon>
        <taxon>Flavobacteriaceae</taxon>
        <taxon>Flavobacterium</taxon>
    </lineage>
</organism>
<proteinExistence type="predicted"/>
<dbReference type="InterPro" id="IPR013517">
    <property type="entry name" value="FG-GAP"/>
</dbReference>
<dbReference type="Gene3D" id="2.60.40.10">
    <property type="entry name" value="Immunoglobulins"/>
    <property type="match status" value="1"/>
</dbReference>
<evidence type="ECO:0000256" key="4">
    <source>
        <dbReference type="ARBA" id="ARBA00023180"/>
    </source>
</evidence>
<feature type="chain" id="PRO_5019251428" evidence="5">
    <location>
        <begin position="30"/>
        <end position="1739"/>
    </location>
</feature>
<dbReference type="Gene3D" id="2.130.10.130">
    <property type="entry name" value="Integrin alpha, N-terminal"/>
    <property type="match status" value="6"/>
</dbReference>
<evidence type="ECO:0000313" key="7">
    <source>
        <dbReference type="EMBL" id="RUT71324.1"/>
    </source>
</evidence>
<feature type="domain" description="HYR" evidence="6">
    <location>
        <begin position="522"/>
        <end position="605"/>
    </location>
</feature>
<dbReference type="SUPFAM" id="SSF69318">
    <property type="entry name" value="Integrin alpha N-terminal domain"/>
    <property type="match status" value="3"/>
</dbReference>
<feature type="domain" description="HYR" evidence="6">
    <location>
        <begin position="1086"/>
        <end position="1166"/>
    </location>
</feature>
<dbReference type="PROSITE" id="PS50825">
    <property type="entry name" value="HYR"/>
    <property type="match status" value="2"/>
</dbReference>
<dbReference type="PANTHER" id="PTHR23221">
    <property type="entry name" value="GLYCOSYLPHOSPHATIDYLINOSITOL PHOSPHOLIPASE D"/>
    <property type="match status" value="1"/>
</dbReference>
<evidence type="ECO:0000256" key="2">
    <source>
        <dbReference type="ARBA" id="ARBA00022737"/>
    </source>
</evidence>
<dbReference type="GO" id="GO:0016787">
    <property type="term" value="F:hydrolase activity"/>
    <property type="evidence" value="ECO:0007669"/>
    <property type="project" value="UniProtKB-KW"/>
</dbReference>
<evidence type="ECO:0000256" key="1">
    <source>
        <dbReference type="ARBA" id="ARBA00022729"/>
    </source>
</evidence>
<dbReference type="InterPro" id="IPR013783">
    <property type="entry name" value="Ig-like_fold"/>
</dbReference>
<dbReference type="EMBL" id="QWDM01000003">
    <property type="protein sequence ID" value="RUT71324.1"/>
    <property type="molecule type" value="Genomic_DNA"/>
</dbReference>
<dbReference type="Pfam" id="PF01839">
    <property type="entry name" value="FG-GAP"/>
    <property type="match status" value="1"/>
</dbReference>
<comment type="caution">
    <text evidence="7">The sequence shown here is derived from an EMBL/GenBank/DDBJ whole genome shotgun (WGS) entry which is preliminary data.</text>
</comment>
<dbReference type="PANTHER" id="PTHR23221:SF7">
    <property type="entry name" value="PHOSPHATIDYLINOSITOL-GLYCAN-SPECIFIC PHOSPHOLIPASE D"/>
    <property type="match status" value="1"/>
</dbReference>
<evidence type="ECO:0000256" key="5">
    <source>
        <dbReference type="SAM" id="SignalP"/>
    </source>
</evidence>
<evidence type="ECO:0000256" key="3">
    <source>
        <dbReference type="ARBA" id="ARBA00022801"/>
    </source>
</evidence>
<evidence type="ECO:0000259" key="6">
    <source>
        <dbReference type="PROSITE" id="PS50825"/>
    </source>
</evidence>
<feature type="signal peptide" evidence="5">
    <location>
        <begin position="1"/>
        <end position="29"/>
    </location>
</feature>
<accession>A0A434AAF2</accession>
<keyword evidence="2" id="KW-0677">Repeat</keyword>